<dbReference type="AlphaFoldDB" id="A0A0C9SRV0"/>
<name>A0A0C9SRV0_PAXIN</name>
<dbReference type="Proteomes" id="UP000053647">
    <property type="component" value="Unassembled WGS sequence"/>
</dbReference>
<sequence length="242" mass="26635">MPCVDARRLAWSWGWGRILWMRRVWTWWPHRLPSVVSSSSAHWRLISPSSSLPPILLHLLTFLLPPYLFVSPYTRAAHRYCWGGHACGAHLAVDAWCRRTVFGMLVSRGHGGHVVFPPSFVIYCSLAIRLSLVFPSPSFCSTSLPFHSLLTSSSHCTLVLRVDIAGVAVLTVHAQLSTPGVEVTGEVAWGAGESLGRQWVIWPCGPWLRCLVVHGPLGLQMGRLGVVFGISGVLVGYFSSGE</sequence>
<proteinExistence type="predicted"/>
<dbReference type="HOGENOM" id="CLU_1147492_0_0_1"/>
<organism evidence="1 2">
    <name type="scientific">Paxillus involutus ATCC 200175</name>
    <dbReference type="NCBI Taxonomy" id="664439"/>
    <lineage>
        <taxon>Eukaryota</taxon>
        <taxon>Fungi</taxon>
        <taxon>Dikarya</taxon>
        <taxon>Basidiomycota</taxon>
        <taxon>Agaricomycotina</taxon>
        <taxon>Agaricomycetes</taxon>
        <taxon>Agaricomycetidae</taxon>
        <taxon>Boletales</taxon>
        <taxon>Paxilineae</taxon>
        <taxon>Paxillaceae</taxon>
        <taxon>Paxillus</taxon>
    </lineage>
</organism>
<reference evidence="2" key="2">
    <citation type="submission" date="2015-01" db="EMBL/GenBank/DDBJ databases">
        <title>Evolutionary Origins and Diversification of the Mycorrhizal Mutualists.</title>
        <authorList>
            <consortium name="DOE Joint Genome Institute"/>
            <consortium name="Mycorrhizal Genomics Consortium"/>
            <person name="Kohler A."/>
            <person name="Kuo A."/>
            <person name="Nagy L.G."/>
            <person name="Floudas D."/>
            <person name="Copeland A."/>
            <person name="Barry K.W."/>
            <person name="Cichocki N."/>
            <person name="Veneault-Fourrey C."/>
            <person name="LaButti K."/>
            <person name="Lindquist E.A."/>
            <person name="Lipzen A."/>
            <person name="Lundell T."/>
            <person name="Morin E."/>
            <person name="Murat C."/>
            <person name="Riley R."/>
            <person name="Ohm R."/>
            <person name="Sun H."/>
            <person name="Tunlid A."/>
            <person name="Henrissat B."/>
            <person name="Grigoriev I.V."/>
            <person name="Hibbett D.S."/>
            <person name="Martin F."/>
        </authorList>
    </citation>
    <scope>NUCLEOTIDE SEQUENCE [LARGE SCALE GENOMIC DNA]</scope>
    <source>
        <strain evidence="2">ATCC 200175</strain>
    </source>
</reference>
<gene>
    <name evidence="1" type="ORF">PAXINDRAFT_16356</name>
</gene>
<accession>A0A0C9SRV0</accession>
<protein>
    <submittedName>
        <fullName evidence="1">Unplaced genomic scaffold PAXINscaffold_77, whole genome shotgun sequence</fullName>
    </submittedName>
</protein>
<evidence type="ECO:0000313" key="1">
    <source>
        <dbReference type="EMBL" id="KIJ10694.1"/>
    </source>
</evidence>
<evidence type="ECO:0000313" key="2">
    <source>
        <dbReference type="Proteomes" id="UP000053647"/>
    </source>
</evidence>
<keyword evidence="2" id="KW-1185">Reference proteome</keyword>
<reference evidence="1 2" key="1">
    <citation type="submission" date="2014-06" db="EMBL/GenBank/DDBJ databases">
        <authorList>
            <consortium name="DOE Joint Genome Institute"/>
            <person name="Kuo A."/>
            <person name="Kohler A."/>
            <person name="Nagy L.G."/>
            <person name="Floudas D."/>
            <person name="Copeland A."/>
            <person name="Barry K.W."/>
            <person name="Cichocki N."/>
            <person name="Veneault-Fourrey C."/>
            <person name="LaButti K."/>
            <person name="Lindquist E.A."/>
            <person name="Lipzen A."/>
            <person name="Lundell T."/>
            <person name="Morin E."/>
            <person name="Murat C."/>
            <person name="Sun H."/>
            <person name="Tunlid A."/>
            <person name="Henrissat B."/>
            <person name="Grigoriev I.V."/>
            <person name="Hibbett D.S."/>
            <person name="Martin F."/>
            <person name="Nordberg H.P."/>
            <person name="Cantor M.N."/>
            <person name="Hua S.X."/>
        </authorList>
    </citation>
    <scope>NUCLEOTIDE SEQUENCE [LARGE SCALE GENOMIC DNA]</scope>
    <source>
        <strain evidence="1 2">ATCC 200175</strain>
    </source>
</reference>
<dbReference type="EMBL" id="KN819399">
    <property type="protein sequence ID" value="KIJ10694.1"/>
    <property type="molecule type" value="Genomic_DNA"/>
</dbReference>